<keyword evidence="3" id="KW-1185">Reference proteome</keyword>
<dbReference type="EMBL" id="VSRR010002428">
    <property type="protein sequence ID" value="MPC31402.1"/>
    <property type="molecule type" value="Genomic_DNA"/>
</dbReference>
<dbReference type="Proteomes" id="UP000324222">
    <property type="component" value="Unassembled WGS sequence"/>
</dbReference>
<protein>
    <recommendedName>
        <fullName evidence="4">Secreted protein</fullName>
    </recommendedName>
</protein>
<evidence type="ECO:0008006" key="4">
    <source>
        <dbReference type="Google" id="ProtNLM"/>
    </source>
</evidence>
<feature type="chain" id="PRO_5022917797" description="Secreted protein" evidence="1">
    <location>
        <begin position="40"/>
        <end position="216"/>
    </location>
</feature>
<sequence>MLSCPRPHPHRPQTLGPAHSPNVLHLVLIIIVLLQAAEECPVECVAGVLLLKVEGLEVHGSLVGLECLTVLQSLTLEVLKVSINLVEILQLKLCQLDQELLEARQVQLAALVEVAVQGRQCGLVRDEVVAHQEAHQHPVINDALQVVREGQGTPQIVELIIDVLPHEAQMQQVTFHLKSTKMSIESIHIILRWLVRTVCTETRSITVCTLVTEQPQ</sequence>
<proteinExistence type="predicted"/>
<keyword evidence="1" id="KW-0732">Signal</keyword>
<name>A0A5B7EB92_PORTR</name>
<dbReference type="AlphaFoldDB" id="A0A5B7EB92"/>
<reference evidence="2 3" key="1">
    <citation type="submission" date="2019-05" db="EMBL/GenBank/DDBJ databases">
        <title>Another draft genome of Portunus trituberculatus and its Hox gene families provides insights of decapod evolution.</title>
        <authorList>
            <person name="Jeong J.-H."/>
            <person name="Song I."/>
            <person name="Kim S."/>
            <person name="Choi T."/>
            <person name="Kim D."/>
            <person name="Ryu S."/>
            <person name="Kim W."/>
        </authorList>
    </citation>
    <scope>NUCLEOTIDE SEQUENCE [LARGE SCALE GENOMIC DNA]</scope>
    <source>
        <tissue evidence="2">Muscle</tissue>
    </source>
</reference>
<evidence type="ECO:0000313" key="3">
    <source>
        <dbReference type="Proteomes" id="UP000324222"/>
    </source>
</evidence>
<comment type="caution">
    <text evidence="2">The sequence shown here is derived from an EMBL/GenBank/DDBJ whole genome shotgun (WGS) entry which is preliminary data.</text>
</comment>
<feature type="signal peptide" evidence="1">
    <location>
        <begin position="1"/>
        <end position="39"/>
    </location>
</feature>
<accession>A0A5B7EB92</accession>
<evidence type="ECO:0000313" key="2">
    <source>
        <dbReference type="EMBL" id="MPC31402.1"/>
    </source>
</evidence>
<evidence type="ECO:0000256" key="1">
    <source>
        <dbReference type="SAM" id="SignalP"/>
    </source>
</evidence>
<gene>
    <name evidence="2" type="ORF">E2C01_024689</name>
</gene>
<organism evidence="2 3">
    <name type="scientific">Portunus trituberculatus</name>
    <name type="common">Swimming crab</name>
    <name type="synonym">Neptunus trituberculatus</name>
    <dbReference type="NCBI Taxonomy" id="210409"/>
    <lineage>
        <taxon>Eukaryota</taxon>
        <taxon>Metazoa</taxon>
        <taxon>Ecdysozoa</taxon>
        <taxon>Arthropoda</taxon>
        <taxon>Crustacea</taxon>
        <taxon>Multicrustacea</taxon>
        <taxon>Malacostraca</taxon>
        <taxon>Eumalacostraca</taxon>
        <taxon>Eucarida</taxon>
        <taxon>Decapoda</taxon>
        <taxon>Pleocyemata</taxon>
        <taxon>Brachyura</taxon>
        <taxon>Eubrachyura</taxon>
        <taxon>Portunoidea</taxon>
        <taxon>Portunidae</taxon>
        <taxon>Portuninae</taxon>
        <taxon>Portunus</taxon>
    </lineage>
</organism>